<protein>
    <recommendedName>
        <fullName evidence="3">Zn(2)-C6 fungal-type domain-containing protein</fullName>
    </recommendedName>
</protein>
<dbReference type="InterPro" id="IPR007219">
    <property type="entry name" value="XnlR_reg_dom"/>
</dbReference>
<dbReference type="InterPro" id="IPR050987">
    <property type="entry name" value="AtrR-like"/>
</dbReference>
<keyword evidence="1" id="KW-0479">Metal-binding</keyword>
<keyword evidence="5" id="KW-1185">Reference proteome</keyword>
<dbReference type="Pfam" id="PF04082">
    <property type="entry name" value="Fungal_trans"/>
    <property type="match status" value="1"/>
</dbReference>
<dbReference type="GO" id="GO:0000981">
    <property type="term" value="F:DNA-binding transcription factor activity, RNA polymerase II-specific"/>
    <property type="evidence" value="ECO:0007669"/>
    <property type="project" value="InterPro"/>
</dbReference>
<dbReference type="SUPFAM" id="SSF57701">
    <property type="entry name" value="Zn2/Cys6 DNA-binding domain"/>
    <property type="match status" value="1"/>
</dbReference>
<organism evidence="4 5">
    <name type="scientific">Xylona heveae (strain CBS 132557 / TC161)</name>
    <dbReference type="NCBI Taxonomy" id="1328760"/>
    <lineage>
        <taxon>Eukaryota</taxon>
        <taxon>Fungi</taxon>
        <taxon>Dikarya</taxon>
        <taxon>Ascomycota</taxon>
        <taxon>Pezizomycotina</taxon>
        <taxon>Xylonomycetes</taxon>
        <taxon>Xylonales</taxon>
        <taxon>Xylonaceae</taxon>
        <taxon>Xylona</taxon>
    </lineage>
</organism>
<dbReference type="STRING" id="1328760.A0A165GBY9"/>
<dbReference type="GeneID" id="28899451"/>
<reference evidence="4 5" key="1">
    <citation type="journal article" date="2016" name="Fungal Biol.">
        <title>The genome of Xylona heveae provides a window into fungal endophytism.</title>
        <authorList>
            <person name="Gazis R."/>
            <person name="Kuo A."/>
            <person name="Riley R."/>
            <person name="LaButti K."/>
            <person name="Lipzen A."/>
            <person name="Lin J."/>
            <person name="Amirebrahimi M."/>
            <person name="Hesse C.N."/>
            <person name="Spatafora J.W."/>
            <person name="Henrissat B."/>
            <person name="Hainaut M."/>
            <person name="Grigoriev I.V."/>
            <person name="Hibbett D.S."/>
        </authorList>
    </citation>
    <scope>NUCLEOTIDE SEQUENCE [LARGE SCALE GENOMIC DNA]</scope>
    <source>
        <strain evidence="4 5">TC161</strain>
    </source>
</reference>
<accession>A0A165GBY9</accession>
<gene>
    <name evidence="4" type="ORF">L228DRAFT_261243</name>
</gene>
<dbReference type="SMART" id="SM00906">
    <property type="entry name" value="Fungal_trans"/>
    <property type="match status" value="1"/>
</dbReference>
<dbReference type="Gene3D" id="4.10.240.10">
    <property type="entry name" value="Zn(2)-C6 fungal-type DNA-binding domain"/>
    <property type="match status" value="1"/>
</dbReference>
<dbReference type="CDD" id="cd00067">
    <property type="entry name" value="GAL4"/>
    <property type="match status" value="1"/>
</dbReference>
<feature type="domain" description="Zn(2)-C6 fungal-type" evidence="3">
    <location>
        <begin position="15"/>
        <end position="45"/>
    </location>
</feature>
<keyword evidence="2" id="KW-0539">Nucleus</keyword>
<evidence type="ECO:0000256" key="2">
    <source>
        <dbReference type="ARBA" id="ARBA00023242"/>
    </source>
</evidence>
<dbReference type="OrthoDB" id="3364175at2759"/>
<evidence type="ECO:0000313" key="5">
    <source>
        <dbReference type="Proteomes" id="UP000076632"/>
    </source>
</evidence>
<dbReference type="PROSITE" id="PS00463">
    <property type="entry name" value="ZN2_CY6_FUNGAL_1"/>
    <property type="match status" value="1"/>
</dbReference>
<dbReference type="EMBL" id="KV407459">
    <property type="protein sequence ID" value="KZF22004.1"/>
    <property type="molecule type" value="Genomic_DNA"/>
</dbReference>
<dbReference type="RefSeq" id="XP_018187559.1">
    <property type="nucleotide sequence ID" value="XM_018334314.1"/>
</dbReference>
<dbReference type="GO" id="GO:0003677">
    <property type="term" value="F:DNA binding"/>
    <property type="evidence" value="ECO:0007669"/>
    <property type="project" value="InterPro"/>
</dbReference>
<evidence type="ECO:0000313" key="4">
    <source>
        <dbReference type="EMBL" id="KZF22004.1"/>
    </source>
</evidence>
<dbReference type="GO" id="GO:0006351">
    <property type="term" value="P:DNA-templated transcription"/>
    <property type="evidence" value="ECO:0007669"/>
    <property type="project" value="InterPro"/>
</dbReference>
<dbReference type="Proteomes" id="UP000076632">
    <property type="component" value="Unassembled WGS sequence"/>
</dbReference>
<dbReference type="PANTHER" id="PTHR46910">
    <property type="entry name" value="TRANSCRIPTION FACTOR PDR1"/>
    <property type="match status" value="1"/>
</dbReference>
<dbReference type="OMA" id="QMISCLV"/>
<dbReference type="Pfam" id="PF00172">
    <property type="entry name" value="Zn_clus"/>
    <property type="match status" value="1"/>
</dbReference>
<evidence type="ECO:0000259" key="3">
    <source>
        <dbReference type="PROSITE" id="PS50048"/>
    </source>
</evidence>
<dbReference type="CDD" id="cd12148">
    <property type="entry name" value="fungal_TF_MHR"/>
    <property type="match status" value="1"/>
</dbReference>
<dbReference type="AlphaFoldDB" id="A0A165GBY9"/>
<dbReference type="InParanoid" id="A0A165GBY9"/>
<evidence type="ECO:0000256" key="1">
    <source>
        <dbReference type="ARBA" id="ARBA00022723"/>
    </source>
</evidence>
<name>A0A165GBY9_XYLHT</name>
<proteinExistence type="predicted"/>
<dbReference type="InterPro" id="IPR036864">
    <property type="entry name" value="Zn2-C6_fun-type_DNA-bd_sf"/>
</dbReference>
<sequence>MTTRTGLKRQRVAAACAKCRSLKARCDGVRPVCGRCSGYGYNCSWPENSSSRDFRQSTPTTSSWLRKDTIQYRRHVIQSFRELAATIQPVLTDVERTSVESSINCIENHISDSNIFTEPQGSPERDLNAGYDKLNAPLTRNASYTYVGKASDIHFFNAVKESLQEEIEFSDECATEKSPETDFAISNYNQHSPVSVAGPFDTQPAFPEPDVVIKYLDIYFSTIHIAYPFLSREYLESKYRALRGNSIVAEDCSSVAILYLIFAIGSYYLSYPRFGSSASQQHLIYFEKAMIFSAQVKSQCTLENVQMLLSECFFLLAICQTDRCWNTLGMAIRMGQSIGLHVENAPSSKPSSKVNPFEVEIRRRTWYSLFVLDRLLALQLGRPFAIQETDFAVPLPSRASSDWSVEDELSSQTAEPSVIDYFLRVIEFSKLLGKVIRELYVPTQEESSLGSMLASTSALDQELLAWKFDLPRHLRFDLGHTFEKDIRFKRQRNMLAIKFHNLRSMVHRPYLGLPWFQAKNTALMESIRGLEAMVEESERICVSEARATAHLLHSIEDEQALVHDFPWWQMISCLICASSILFVASTVVCKPQRRMDPDPSTYADDANTCIKVFEALSARSDAARHATKMMQSLTELRSLPENSNERRYSAASINQTLLGVDSTVAQPDVPFEGPPDWNLAMDLVALTHWSNEASDSVL</sequence>
<dbReference type="PANTHER" id="PTHR46910:SF1">
    <property type="entry name" value="MISCELLANEOUS ZN(II)2CYS6 TRANSCRIPTION FACTOR (EUROFUNG)-RELATED"/>
    <property type="match status" value="1"/>
</dbReference>
<dbReference type="PROSITE" id="PS50048">
    <property type="entry name" value="ZN2_CY6_FUNGAL_2"/>
    <property type="match status" value="1"/>
</dbReference>
<dbReference type="InterPro" id="IPR001138">
    <property type="entry name" value="Zn2Cys6_DnaBD"/>
</dbReference>
<dbReference type="SMART" id="SM00066">
    <property type="entry name" value="GAL4"/>
    <property type="match status" value="1"/>
</dbReference>
<dbReference type="GO" id="GO:0008270">
    <property type="term" value="F:zinc ion binding"/>
    <property type="evidence" value="ECO:0007669"/>
    <property type="project" value="InterPro"/>
</dbReference>